<evidence type="ECO:0000313" key="2">
    <source>
        <dbReference type="Proteomes" id="UP000712600"/>
    </source>
</evidence>
<dbReference type="AlphaFoldDB" id="A0A8S9RI79"/>
<dbReference type="EMBL" id="QGKX02000095">
    <property type="protein sequence ID" value="KAF3572182.1"/>
    <property type="molecule type" value="Genomic_DNA"/>
</dbReference>
<gene>
    <name evidence="1" type="ORF">F2Q69_00059768</name>
</gene>
<evidence type="ECO:0000313" key="1">
    <source>
        <dbReference type="EMBL" id="KAF3572182.1"/>
    </source>
</evidence>
<comment type="caution">
    <text evidence="1">The sequence shown here is derived from an EMBL/GenBank/DDBJ whole genome shotgun (WGS) entry which is preliminary data.</text>
</comment>
<dbReference type="Proteomes" id="UP000712600">
    <property type="component" value="Unassembled WGS sequence"/>
</dbReference>
<reference evidence="1" key="1">
    <citation type="submission" date="2019-12" db="EMBL/GenBank/DDBJ databases">
        <title>Genome sequencing and annotation of Brassica cretica.</title>
        <authorList>
            <person name="Studholme D.J."/>
            <person name="Sarris P."/>
        </authorList>
    </citation>
    <scope>NUCLEOTIDE SEQUENCE</scope>
    <source>
        <strain evidence="1">PFS-109/04</strain>
        <tissue evidence="1">Leaf</tissue>
    </source>
</reference>
<protein>
    <submittedName>
        <fullName evidence="1">Uncharacterized protein</fullName>
    </submittedName>
</protein>
<proteinExistence type="predicted"/>
<organism evidence="1 2">
    <name type="scientific">Brassica cretica</name>
    <name type="common">Mustard</name>
    <dbReference type="NCBI Taxonomy" id="69181"/>
    <lineage>
        <taxon>Eukaryota</taxon>
        <taxon>Viridiplantae</taxon>
        <taxon>Streptophyta</taxon>
        <taxon>Embryophyta</taxon>
        <taxon>Tracheophyta</taxon>
        <taxon>Spermatophyta</taxon>
        <taxon>Magnoliopsida</taxon>
        <taxon>eudicotyledons</taxon>
        <taxon>Gunneridae</taxon>
        <taxon>Pentapetalae</taxon>
        <taxon>rosids</taxon>
        <taxon>malvids</taxon>
        <taxon>Brassicales</taxon>
        <taxon>Brassicaceae</taxon>
        <taxon>Brassiceae</taxon>
        <taxon>Brassica</taxon>
    </lineage>
</organism>
<name>A0A8S9RI79_BRACR</name>
<accession>A0A8S9RI79</accession>
<sequence>MTRSGAQVIRAGFTKAVQEILEQDQTGFKQLLIQDMAELKLEDSTDPAEVQDPSGSIQFSSIDQGQVGLIISTFSLGSSVPIDPAPQAEVPLVRKGPMTRSGAQVIRAGFTKAVQEILEQDQTGFKQLLIQDMAELKLEDSTDPAEVQDPSGSIQFSSIDQGQVGLIISTFSLGSSVPIDSGLET</sequence>